<reference evidence="3" key="1">
    <citation type="submission" date="2019-06" db="EMBL/GenBank/DDBJ databases">
        <authorList>
            <person name="Zheng W."/>
        </authorList>
    </citation>
    <scope>NUCLEOTIDE SEQUENCE</scope>
    <source>
        <strain evidence="3">QDHG01</strain>
    </source>
</reference>
<dbReference type="AlphaFoldDB" id="A0A8J8T369"/>
<dbReference type="OrthoDB" id="19923at2759"/>
<evidence type="ECO:0000259" key="2">
    <source>
        <dbReference type="PROSITE" id="PS50238"/>
    </source>
</evidence>
<name>A0A8J8T369_HALGN</name>
<dbReference type="EMBL" id="RRYP01007280">
    <property type="protein sequence ID" value="TNV80612.1"/>
    <property type="molecule type" value="Genomic_DNA"/>
</dbReference>
<dbReference type="GO" id="GO:0005096">
    <property type="term" value="F:GTPase activator activity"/>
    <property type="evidence" value="ECO:0007669"/>
    <property type="project" value="TreeGrafter"/>
</dbReference>
<keyword evidence="4" id="KW-1185">Reference proteome</keyword>
<protein>
    <recommendedName>
        <fullName evidence="2">Rho-GAP domain-containing protein</fullName>
    </recommendedName>
</protein>
<evidence type="ECO:0000313" key="3">
    <source>
        <dbReference type="EMBL" id="TNV80612.1"/>
    </source>
</evidence>
<dbReference type="GO" id="GO:0005737">
    <property type="term" value="C:cytoplasm"/>
    <property type="evidence" value="ECO:0007669"/>
    <property type="project" value="TreeGrafter"/>
</dbReference>
<dbReference type="SUPFAM" id="SSF48350">
    <property type="entry name" value="GTPase activation domain, GAP"/>
    <property type="match status" value="1"/>
</dbReference>
<sequence>MEDVPEIFVLLVSYFEVQPHLLKTEGLFRIAASLDKIDELQVHMTMGNYSYLTQLTSEPHVPANFLKKVLKHMGEPLCSYDLYGRFRDLQDVQDQEVKLNRLKEICSMLPKINRNVFIFIIKFFRKVVEQQEHNRMTLHNLATVVTPNLFRPFELTPNDLIFAGHLVETFKIMIEKYKYIFNLEGGVALENSSEGDSSVVGGAAAVEGGSSEGGQ</sequence>
<feature type="compositionally biased region" description="Low complexity" evidence="1">
    <location>
        <begin position="195"/>
        <end position="209"/>
    </location>
</feature>
<feature type="region of interest" description="Disordered" evidence="1">
    <location>
        <begin position="195"/>
        <end position="215"/>
    </location>
</feature>
<dbReference type="InterPro" id="IPR000198">
    <property type="entry name" value="RhoGAP_dom"/>
</dbReference>
<dbReference type="SMART" id="SM00324">
    <property type="entry name" value="RhoGAP"/>
    <property type="match status" value="1"/>
</dbReference>
<proteinExistence type="predicted"/>
<dbReference type="PANTHER" id="PTHR45808:SF2">
    <property type="entry name" value="RHO GTPASE-ACTIVATING PROTEIN 68F"/>
    <property type="match status" value="1"/>
</dbReference>
<dbReference type="PANTHER" id="PTHR45808">
    <property type="entry name" value="RHO GTPASE-ACTIVATING PROTEIN 68F"/>
    <property type="match status" value="1"/>
</dbReference>
<dbReference type="CDD" id="cd00159">
    <property type="entry name" value="RhoGAP"/>
    <property type="match status" value="1"/>
</dbReference>
<organism evidence="3 4">
    <name type="scientific">Halteria grandinella</name>
    <dbReference type="NCBI Taxonomy" id="5974"/>
    <lineage>
        <taxon>Eukaryota</taxon>
        <taxon>Sar</taxon>
        <taxon>Alveolata</taxon>
        <taxon>Ciliophora</taxon>
        <taxon>Intramacronucleata</taxon>
        <taxon>Spirotrichea</taxon>
        <taxon>Stichotrichia</taxon>
        <taxon>Sporadotrichida</taxon>
        <taxon>Halteriidae</taxon>
        <taxon>Halteria</taxon>
    </lineage>
</organism>
<dbReference type="Pfam" id="PF00620">
    <property type="entry name" value="RhoGAP"/>
    <property type="match status" value="1"/>
</dbReference>
<dbReference type="Gene3D" id="1.10.555.10">
    <property type="entry name" value="Rho GTPase activation protein"/>
    <property type="match status" value="1"/>
</dbReference>
<evidence type="ECO:0000313" key="4">
    <source>
        <dbReference type="Proteomes" id="UP000785679"/>
    </source>
</evidence>
<feature type="domain" description="Rho-GAP" evidence="2">
    <location>
        <begin position="1"/>
        <end position="181"/>
    </location>
</feature>
<gene>
    <name evidence="3" type="ORF">FGO68_gene2918</name>
</gene>
<accession>A0A8J8T369</accession>
<dbReference type="PROSITE" id="PS50238">
    <property type="entry name" value="RHOGAP"/>
    <property type="match status" value="1"/>
</dbReference>
<dbReference type="Proteomes" id="UP000785679">
    <property type="component" value="Unassembled WGS sequence"/>
</dbReference>
<dbReference type="InterPro" id="IPR008936">
    <property type="entry name" value="Rho_GTPase_activation_prot"/>
</dbReference>
<comment type="caution">
    <text evidence="3">The sequence shown here is derived from an EMBL/GenBank/DDBJ whole genome shotgun (WGS) entry which is preliminary data.</text>
</comment>
<evidence type="ECO:0000256" key="1">
    <source>
        <dbReference type="SAM" id="MobiDB-lite"/>
    </source>
</evidence>
<dbReference type="GO" id="GO:0007264">
    <property type="term" value="P:small GTPase-mediated signal transduction"/>
    <property type="evidence" value="ECO:0007669"/>
    <property type="project" value="TreeGrafter"/>
</dbReference>